<evidence type="ECO:0000313" key="9">
    <source>
        <dbReference type="Proteomes" id="UP000243406"/>
    </source>
</evidence>
<dbReference type="PIRSF" id="PIRSF005520">
    <property type="entry name" value="UCP005520"/>
    <property type="match status" value="1"/>
</dbReference>
<feature type="domain" description="RNase III" evidence="7">
    <location>
        <begin position="14"/>
        <end position="112"/>
    </location>
</feature>
<comment type="subcellular location">
    <subcellularLocation>
        <location evidence="6">Cytoplasm</location>
    </subcellularLocation>
</comment>
<dbReference type="Pfam" id="PF00636">
    <property type="entry name" value="Ribonuclease_3"/>
    <property type="match status" value="1"/>
</dbReference>
<comment type="function">
    <text evidence="6">Involved in correct processing of both the 5' and 3' ends of 23S rRNA precursor. Processes 30S rRNA precursor transcript even in absence of ribonuclease 3 (Rnc); Rnc processes 30S rRNA into smaller rRNA precursors.</text>
</comment>
<evidence type="ECO:0000256" key="1">
    <source>
        <dbReference type="ARBA" id="ARBA00022517"/>
    </source>
</evidence>
<keyword evidence="3 6" id="KW-0540">Nuclease</keyword>
<evidence type="ECO:0000256" key="6">
    <source>
        <dbReference type="HAMAP-Rule" id="MF_01468"/>
    </source>
</evidence>
<dbReference type="PANTHER" id="PTHR34276:SF1">
    <property type="entry name" value="MINI-RIBONUCLEASE 3"/>
    <property type="match status" value="1"/>
</dbReference>
<keyword evidence="6" id="KW-0694">RNA-binding</keyword>
<evidence type="ECO:0000256" key="2">
    <source>
        <dbReference type="ARBA" id="ARBA00022552"/>
    </source>
</evidence>
<sequence>MEENKLVNKVGILSLAFMGDAAYEDRVRSHVIRKCPTLKVNELHKEAVKYVKASAQAYAVLELMKQEQLSEDEVSVVKRGRNHASNAPKNANVAEYKYATGFEALLGYLYFSSLTDRMEEIIDKSIELINNCLTSK</sequence>
<evidence type="ECO:0000256" key="4">
    <source>
        <dbReference type="ARBA" id="ARBA00022759"/>
    </source>
</evidence>
<evidence type="ECO:0000259" key="7">
    <source>
        <dbReference type="Pfam" id="PF00636"/>
    </source>
</evidence>
<proteinExistence type="inferred from homology"/>
<name>A0A1T5DDI4_9FIRM</name>
<evidence type="ECO:0000313" key="8">
    <source>
        <dbReference type="EMBL" id="SKB69573.1"/>
    </source>
</evidence>
<accession>A0A1T5DDI4</accession>
<comment type="subunit">
    <text evidence="6">Homodimer.</text>
</comment>
<dbReference type="RefSeq" id="WP_278278447.1">
    <property type="nucleotide sequence ID" value="NZ_DAMBHZ010000017.1"/>
</dbReference>
<keyword evidence="4 6" id="KW-0255">Endonuclease</keyword>
<dbReference type="SUPFAM" id="SSF69065">
    <property type="entry name" value="RNase III domain-like"/>
    <property type="match status" value="1"/>
</dbReference>
<keyword evidence="5 6" id="KW-0378">Hydrolase</keyword>
<dbReference type="GO" id="GO:0005737">
    <property type="term" value="C:cytoplasm"/>
    <property type="evidence" value="ECO:0007669"/>
    <property type="project" value="UniProtKB-SubCell"/>
</dbReference>
<dbReference type="HAMAP" id="MF_01468">
    <property type="entry name" value="RNase_Mini_III"/>
    <property type="match status" value="1"/>
</dbReference>
<reference evidence="9" key="1">
    <citation type="submission" date="2017-02" db="EMBL/GenBank/DDBJ databases">
        <authorList>
            <person name="Varghese N."/>
            <person name="Submissions S."/>
        </authorList>
    </citation>
    <scope>NUCLEOTIDE SEQUENCE [LARGE SCALE GENOMIC DNA]</scope>
    <source>
        <strain evidence="9">ATCC 35199</strain>
    </source>
</reference>
<dbReference type="GO" id="GO:0006364">
    <property type="term" value="P:rRNA processing"/>
    <property type="evidence" value="ECO:0007669"/>
    <property type="project" value="UniProtKB-UniRule"/>
</dbReference>
<dbReference type="InterPro" id="IPR036389">
    <property type="entry name" value="RNase_III_sf"/>
</dbReference>
<dbReference type="InterPro" id="IPR000999">
    <property type="entry name" value="RNase_III_dom"/>
</dbReference>
<dbReference type="GO" id="GO:0019843">
    <property type="term" value="F:rRNA binding"/>
    <property type="evidence" value="ECO:0007669"/>
    <property type="project" value="UniProtKB-UniRule"/>
</dbReference>
<evidence type="ECO:0000256" key="3">
    <source>
        <dbReference type="ARBA" id="ARBA00022722"/>
    </source>
</evidence>
<feature type="active site" evidence="6">
    <location>
        <position position="20"/>
    </location>
</feature>
<gene>
    <name evidence="6" type="primary">mrnC</name>
    <name evidence="8" type="ORF">SAMN02745120_2730</name>
</gene>
<keyword evidence="2 6" id="KW-0698">rRNA processing</keyword>
<keyword evidence="6" id="KW-0699">rRNA-binding</keyword>
<dbReference type="PANTHER" id="PTHR34276">
    <property type="entry name" value="MINI-RIBONUCLEASE 3"/>
    <property type="match status" value="1"/>
</dbReference>
<organism evidence="8 9">
    <name type="scientific">Acetoanaerobium noterae</name>
    <dbReference type="NCBI Taxonomy" id="745369"/>
    <lineage>
        <taxon>Bacteria</taxon>
        <taxon>Bacillati</taxon>
        <taxon>Bacillota</taxon>
        <taxon>Clostridia</taxon>
        <taxon>Peptostreptococcales</taxon>
        <taxon>Filifactoraceae</taxon>
        <taxon>Acetoanaerobium</taxon>
    </lineage>
</organism>
<dbReference type="Proteomes" id="UP000243406">
    <property type="component" value="Unassembled WGS sequence"/>
</dbReference>
<protein>
    <recommendedName>
        <fullName evidence="6">Mini-ribonuclease 3</fullName>
        <shortName evidence="6">Mini-3</shortName>
        <shortName evidence="6">Mini-RNase 3</shortName>
        <ecNumber evidence="6">3.1.26.-</ecNumber>
    </recommendedName>
    <alternativeName>
        <fullName evidence="6">Mini-RNase III</fullName>
        <shortName evidence="6">Mini-III</shortName>
    </alternativeName>
</protein>
<dbReference type="EMBL" id="FUYN01000008">
    <property type="protein sequence ID" value="SKB69573.1"/>
    <property type="molecule type" value="Genomic_DNA"/>
</dbReference>
<keyword evidence="6" id="KW-0460">Magnesium</keyword>
<comment type="similarity">
    <text evidence="6">Belongs to the MrnC RNase family.</text>
</comment>
<dbReference type="AlphaFoldDB" id="A0A1T5DDI4"/>
<dbReference type="InterPro" id="IPR008226">
    <property type="entry name" value="Mini3_fam"/>
</dbReference>
<dbReference type="Gene3D" id="1.10.1520.10">
    <property type="entry name" value="Ribonuclease III domain"/>
    <property type="match status" value="1"/>
</dbReference>
<comment type="cofactor">
    <cofactor evidence="6">
        <name>Mg(2+)</name>
        <dbReference type="ChEBI" id="CHEBI:18420"/>
    </cofactor>
</comment>
<evidence type="ECO:0000256" key="5">
    <source>
        <dbReference type="ARBA" id="ARBA00022801"/>
    </source>
</evidence>
<dbReference type="GO" id="GO:0004525">
    <property type="term" value="F:ribonuclease III activity"/>
    <property type="evidence" value="ECO:0007669"/>
    <property type="project" value="InterPro"/>
</dbReference>
<dbReference type="EC" id="3.1.26.-" evidence="6"/>
<keyword evidence="1 6" id="KW-0690">Ribosome biogenesis</keyword>
<keyword evidence="6" id="KW-0963">Cytoplasm</keyword>
<keyword evidence="9" id="KW-1185">Reference proteome</keyword>